<evidence type="ECO:0000256" key="4">
    <source>
        <dbReference type="ARBA" id="ARBA00022801"/>
    </source>
</evidence>
<evidence type="ECO:0000256" key="5">
    <source>
        <dbReference type="ARBA" id="ARBA00022839"/>
    </source>
</evidence>
<evidence type="ECO:0000259" key="8">
    <source>
        <dbReference type="Pfam" id="PF17768"/>
    </source>
</evidence>
<dbReference type="NCBIfam" id="NF008290">
    <property type="entry name" value="PRK11070.1"/>
    <property type="match status" value="1"/>
</dbReference>
<accession>A0A418YAH7</accession>
<comment type="caution">
    <text evidence="9">The sequence shown here is derived from an EMBL/GenBank/DDBJ whole genome shotgun (WGS) entry which is preliminary data.</text>
</comment>
<dbReference type="AlphaFoldDB" id="A0A418YAH7"/>
<feature type="domain" description="DHHA1" evidence="7">
    <location>
        <begin position="354"/>
        <end position="449"/>
    </location>
</feature>
<name>A0A418YAH7_9GAMM</name>
<dbReference type="Pfam" id="PF02272">
    <property type="entry name" value="DHHA1"/>
    <property type="match status" value="1"/>
</dbReference>
<dbReference type="FunFam" id="3.90.1640.30:FF:000001">
    <property type="entry name" value="Single-stranded-DNA-specific exonuclease RecJ"/>
    <property type="match status" value="1"/>
</dbReference>
<dbReference type="PANTHER" id="PTHR30255:SF2">
    <property type="entry name" value="SINGLE-STRANDED-DNA-SPECIFIC EXONUCLEASE RECJ"/>
    <property type="match status" value="1"/>
</dbReference>
<dbReference type="Pfam" id="PF01368">
    <property type="entry name" value="DHH"/>
    <property type="match status" value="1"/>
</dbReference>
<dbReference type="InterPro" id="IPR041122">
    <property type="entry name" value="RecJ_OB"/>
</dbReference>
<dbReference type="InterPro" id="IPR003156">
    <property type="entry name" value="DHHA1_dom"/>
</dbReference>
<dbReference type="InterPro" id="IPR001667">
    <property type="entry name" value="DDH_dom"/>
</dbReference>
<keyword evidence="10" id="KW-1185">Reference proteome</keyword>
<dbReference type="GO" id="GO:0003676">
    <property type="term" value="F:nucleic acid binding"/>
    <property type="evidence" value="ECO:0007669"/>
    <property type="project" value="InterPro"/>
</dbReference>
<dbReference type="Gene3D" id="3.10.310.30">
    <property type="match status" value="1"/>
</dbReference>
<dbReference type="Pfam" id="PF17768">
    <property type="entry name" value="RecJ_OB"/>
    <property type="match status" value="1"/>
</dbReference>
<dbReference type="RefSeq" id="WP_119912191.1">
    <property type="nucleotide sequence ID" value="NZ_QZCH01000033.1"/>
</dbReference>
<keyword evidence="3" id="KW-0540">Nuclease</keyword>
<reference evidence="9 10" key="2">
    <citation type="submission" date="2019-01" db="EMBL/GenBank/DDBJ databases">
        <title>Motilimonas pumilus sp. nov., isolated from the gut of sea cucumber (Apostichopus japonicus).</title>
        <authorList>
            <person name="Wang F.-Q."/>
            <person name="Ren L.-H."/>
            <person name="Lin Y.-W."/>
            <person name="Sun G.-H."/>
            <person name="Du Z.-J."/>
            <person name="Zhao J.-X."/>
            <person name="Liu X.-J."/>
            <person name="Liu L.-J."/>
        </authorList>
    </citation>
    <scope>NUCLEOTIDE SEQUENCE [LARGE SCALE GENOMIC DNA]</scope>
    <source>
        <strain evidence="9 10">PLHSC7-2</strain>
    </source>
</reference>
<dbReference type="GO" id="GO:0006310">
    <property type="term" value="P:DNA recombination"/>
    <property type="evidence" value="ECO:0007669"/>
    <property type="project" value="InterPro"/>
</dbReference>
<sequence>MPELQISRRPRVDDSHLPAELHPVLKQIYASRGISDPEQLSLGVAQLHKYDGMKGVQQACDLLLTAMTQEQRIIIVGDFDADGATSTSVCVLGLKMLGCRNVDFLVPNRFDYGYGLSPETVQLAADMGAELIVTVDNGISSIAGVAAARQMGIKVLVTDHHLPGDTLPDADAIVNPNQGDCGFPSKNLAGVGVAFYLLLALRQQMQQQGLFSQTPPNLANLLDIVALGTVADVVPLDRNNRILVQQGISRIRAGRCRPGIQALIEVAGKNQQQLVASDLGFSLGPRLNAAGRLDEMSTGVALLLCDDLPQARSLAVELDTLNRERKEIETGMQQEAIRTLQKIELNDQDLPTAICLYQEDWHQGVIGLVASRIKERYYRPTLAFASAGDGLIKGSARSIPGIHIRDMLERVDSQHPGMITKFGGHAMAAGLSLAQTHFVEFQQALNQVVLEHITPETLQGAIVTDGEIPAQGFSLALAEQLRFAGPWGQAFPEPMFDGKFKLLQHRIVGSKHLKMVLEPTSGGQAVDAIAFNVDLDCWPNPLIRQVELAYRLDINEFRGNRSVQLLVEQITPA</sequence>
<gene>
    <name evidence="9" type="primary">recJ</name>
    <name evidence="9" type="ORF">D1Z90_18020</name>
</gene>
<dbReference type="PANTHER" id="PTHR30255">
    <property type="entry name" value="SINGLE-STRANDED-DNA-SPECIFIC EXONUCLEASE RECJ"/>
    <property type="match status" value="1"/>
</dbReference>
<reference evidence="9 10" key="1">
    <citation type="submission" date="2018-09" db="EMBL/GenBank/DDBJ databases">
        <authorList>
            <person name="Wang F."/>
        </authorList>
    </citation>
    <scope>NUCLEOTIDE SEQUENCE [LARGE SCALE GENOMIC DNA]</scope>
    <source>
        <strain evidence="9 10">PLHSC7-2</strain>
    </source>
</reference>
<dbReference type="SUPFAM" id="SSF64182">
    <property type="entry name" value="DHH phosphoesterases"/>
    <property type="match status" value="1"/>
</dbReference>
<dbReference type="OrthoDB" id="9809852at2"/>
<evidence type="ECO:0000259" key="6">
    <source>
        <dbReference type="Pfam" id="PF01368"/>
    </source>
</evidence>
<evidence type="ECO:0000256" key="2">
    <source>
        <dbReference type="ARBA" id="ARBA00019841"/>
    </source>
</evidence>
<dbReference type="GO" id="GO:0006281">
    <property type="term" value="P:DNA repair"/>
    <property type="evidence" value="ECO:0007669"/>
    <property type="project" value="InterPro"/>
</dbReference>
<evidence type="ECO:0000256" key="1">
    <source>
        <dbReference type="ARBA" id="ARBA00005915"/>
    </source>
</evidence>
<evidence type="ECO:0000313" key="10">
    <source>
        <dbReference type="Proteomes" id="UP000283255"/>
    </source>
</evidence>
<dbReference type="EMBL" id="QZCH01000033">
    <property type="protein sequence ID" value="RJG39535.1"/>
    <property type="molecule type" value="Genomic_DNA"/>
</dbReference>
<feature type="domain" description="DDH" evidence="6">
    <location>
        <begin position="72"/>
        <end position="229"/>
    </location>
</feature>
<dbReference type="InterPro" id="IPR004610">
    <property type="entry name" value="RecJ"/>
</dbReference>
<dbReference type="GO" id="GO:0008409">
    <property type="term" value="F:5'-3' exonuclease activity"/>
    <property type="evidence" value="ECO:0007669"/>
    <property type="project" value="InterPro"/>
</dbReference>
<dbReference type="InterPro" id="IPR038763">
    <property type="entry name" value="DHH_sf"/>
</dbReference>
<comment type="similarity">
    <text evidence="1">Belongs to the RecJ family.</text>
</comment>
<protein>
    <recommendedName>
        <fullName evidence="2">Single-stranded-DNA-specific exonuclease RecJ</fullName>
    </recommendedName>
</protein>
<keyword evidence="4" id="KW-0378">Hydrolase</keyword>
<proteinExistence type="inferred from homology"/>
<evidence type="ECO:0000313" key="9">
    <source>
        <dbReference type="EMBL" id="RJG39535.1"/>
    </source>
</evidence>
<dbReference type="Proteomes" id="UP000283255">
    <property type="component" value="Unassembled WGS sequence"/>
</dbReference>
<dbReference type="Gene3D" id="3.90.1640.30">
    <property type="match status" value="1"/>
</dbReference>
<keyword evidence="5 9" id="KW-0269">Exonuclease</keyword>
<organism evidence="9 10">
    <name type="scientific">Motilimonas pumila</name>
    <dbReference type="NCBI Taxonomy" id="2303987"/>
    <lineage>
        <taxon>Bacteria</taxon>
        <taxon>Pseudomonadati</taxon>
        <taxon>Pseudomonadota</taxon>
        <taxon>Gammaproteobacteria</taxon>
        <taxon>Alteromonadales</taxon>
        <taxon>Alteromonadales genera incertae sedis</taxon>
        <taxon>Motilimonas</taxon>
    </lineage>
</organism>
<dbReference type="NCBIfam" id="TIGR00644">
    <property type="entry name" value="recJ"/>
    <property type="match status" value="1"/>
</dbReference>
<evidence type="ECO:0000259" key="7">
    <source>
        <dbReference type="Pfam" id="PF02272"/>
    </source>
</evidence>
<dbReference type="InterPro" id="IPR051673">
    <property type="entry name" value="SSDNA_exonuclease_RecJ"/>
</dbReference>
<feature type="domain" description="RecJ OB" evidence="8">
    <location>
        <begin position="464"/>
        <end position="568"/>
    </location>
</feature>
<evidence type="ECO:0000256" key="3">
    <source>
        <dbReference type="ARBA" id="ARBA00022722"/>
    </source>
</evidence>